<evidence type="ECO:0000313" key="4">
    <source>
        <dbReference type="Proteomes" id="UP000267900"/>
    </source>
</evidence>
<evidence type="ECO:0000259" key="2">
    <source>
        <dbReference type="PROSITE" id="PS51782"/>
    </source>
</evidence>
<dbReference type="GO" id="GO:0009253">
    <property type="term" value="P:peptidoglycan catabolic process"/>
    <property type="evidence" value="ECO:0007669"/>
    <property type="project" value="InterPro"/>
</dbReference>
<dbReference type="InterPro" id="IPR047763">
    <property type="entry name" value="PG_bind_dom_phiBT1-type"/>
</dbReference>
<evidence type="ECO:0000313" key="3">
    <source>
        <dbReference type="EMBL" id="AZQ72184.1"/>
    </source>
</evidence>
<proteinExistence type="predicted"/>
<dbReference type="InterPro" id="IPR036779">
    <property type="entry name" value="LysM_dom_sf"/>
</dbReference>
<dbReference type="OrthoDB" id="5178799at2"/>
<dbReference type="SMART" id="SM00644">
    <property type="entry name" value="Ami_2"/>
    <property type="match status" value="1"/>
</dbReference>
<reference evidence="3 4" key="1">
    <citation type="submission" date="2018-12" db="EMBL/GenBank/DDBJ databases">
        <title>The whole draft genome of Streptomyce luteoverticillatus CGMCC 15060.</title>
        <authorList>
            <person name="Feng Z."/>
            <person name="Chen G."/>
            <person name="Zhang J."/>
            <person name="Zhu H."/>
            <person name="Yu X."/>
            <person name="Zhang W."/>
            <person name="Zhang X."/>
        </authorList>
    </citation>
    <scope>NUCLEOTIDE SEQUENCE [LARGE SCALE GENOMIC DNA]</scope>
    <source>
        <strain evidence="3 4">CGMCC 15060</strain>
    </source>
</reference>
<dbReference type="InterPro" id="IPR018392">
    <property type="entry name" value="LysM"/>
</dbReference>
<dbReference type="Proteomes" id="UP000267900">
    <property type="component" value="Chromosome"/>
</dbReference>
<sequence length="350" mass="37455">MATPLTADQFVAALRAEGVDVVETDDWRDHNRNHKGAWGPVHGVIIHHTVTSGTASSVELCYDGYEELPGPLCHGVIDKSGMVHLVGNGRANHAGTGDGDVLTAVIGETSLPRPVANDTDGNARFYGFECVNLGDGDDPWPAEQLDAIERVSAALCRAHGWSSGSVIGHKEWTNTKVDPVGFEMDDLRGRVTGRLGGAPVERPEKPAEPAEPSRPAMTTYTVQPGDTLSAIAESHGTTPARLASLNELADPDRIHPGDQLSVPGPGNDYEPFPGQSFFQAEPKSPVVTAMGHRLVEEGCSAYSQGPGEQWTDADRQSYGRWQRKLGFSGPEADGWPGRVSWDALKVPRVS</sequence>
<feature type="region of interest" description="Disordered" evidence="1">
    <location>
        <begin position="194"/>
        <end position="217"/>
    </location>
</feature>
<dbReference type="InterPro" id="IPR036505">
    <property type="entry name" value="Amidase/PGRP_sf"/>
</dbReference>
<dbReference type="SMART" id="SM00257">
    <property type="entry name" value="LysM"/>
    <property type="match status" value="1"/>
</dbReference>
<accession>A0A3S9PIN8</accession>
<dbReference type="SUPFAM" id="SSF55846">
    <property type="entry name" value="N-acetylmuramoyl-L-alanine amidase-like"/>
    <property type="match status" value="1"/>
</dbReference>
<dbReference type="InterPro" id="IPR002502">
    <property type="entry name" value="Amidase_domain"/>
</dbReference>
<dbReference type="AlphaFoldDB" id="A0A3S9PIN8"/>
<dbReference type="SUPFAM" id="SSF54106">
    <property type="entry name" value="LysM domain"/>
    <property type="match status" value="1"/>
</dbReference>
<dbReference type="NCBIfam" id="NF038080">
    <property type="entry name" value="PG_bind_siph"/>
    <property type="match status" value="1"/>
</dbReference>
<dbReference type="GO" id="GO:0008932">
    <property type="term" value="F:lytic endotransglycosylase activity"/>
    <property type="evidence" value="ECO:0007669"/>
    <property type="project" value="TreeGrafter"/>
</dbReference>
<dbReference type="Pfam" id="PF01476">
    <property type="entry name" value="LysM"/>
    <property type="match status" value="1"/>
</dbReference>
<dbReference type="PANTHER" id="PTHR33734">
    <property type="entry name" value="LYSM DOMAIN-CONTAINING GPI-ANCHORED PROTEIN 2"/>
    <property type="match status" value="1"/>
</dbReference>
<protein>
    <submittedName>
        <fullName evidence="3">LysM peptidoglycan-binding domain-containing protein</fullName>
    </submittedName>
</protein>
<dbReference type="EMBL" id="CP034587">
    <property type="protein sequence ID" value="AZQ72184.1"/>
    <property type="molecule type" value="Genomic_DNA"/>
</dbReference>
<keyword evidence="4" id="KW-1185">Reference proteome</keyword>
<dbReference type="GO" id="GO:0008745">
    <property type="term" value="F:N-acetylmuramoyl-L-alanine amidase activity"/>
    <property type="evidence" value="ECO:0007669"/>
    <property type="project" value="InterPro"/>
</dbReference>
<gene>
    <name evidence="3" type="ORF">EKH77_14010</name>
</gene>
<name>A0A3S9PIN8_STRLT</name>
<dbReference type="Gene3D" id="3.40.80.10">
    <property type="entry name" value="Peptidoglycan recognition protein-like"/>
    <property type="match status" value="1"/>
</dbReference>
<evidence type="ECO:0000256" key="1">
    <source>
        <dbReference type="SAM" id="MobiDB-lite"/>
    </source>
</evidence>
<dbReference type="CDD" id="cd00118">
    <property type="entry name" value="LysM"/>
    <property type="match status" value="1"/>
</dbReference>
<dbReference type="PANTHER" id="PTHR33734:SF22">
    <property type="entry name" value="MEMBRANE-BOUND LYTIC MUREIN TRANSGLYCOSYLASE D"/>
    <property type="match status" value="1"/>
</dbReference>
<dbReference type="RefSeq" id="WP_126914714.1">
    <property type="nucleotide sequence ID" value="NZ_CP034587.1"/>
</dbReference>
<dbReference type="CDD" id="cd06583">
    <property type="entry name" value="PGRP"/>
    <property type="match status" value="1"/>
</dbReference>
<feature type="domain" description="LysM" evidence="2">
    <location>
        <begin position="218"/>
        <end position="262"/>
    </location>
</feature>
<dbReference type="Pfam" id="PF01510">
    <property type="entry name" value="Amidase_2"/>
    <property type="match status" value="1"/>
</dbReference>
<dbReference type="PROSITE" id="PS51782">
    <property type="entry name" value="LYSM"/>
    <property type="match status" value="1"/>
</dbReference>
<organism evidence="3 4">
    <name type="scientific">Streptomyces luteoverticillatus</name>
    <name type="common">Streptoverticillium luteoverticillatus</name>
    <dbReference type="NCBI Taxonomy" id="66425"/>
    <lineage>
        <taxon>Bacteria</taxon>
        <taxon>Bacillati</taxon>
        <taxon>Actinomycetota</taxon>
        <taxon>Actinomycetes</taxon>
        <taxon>Kitasatosporales</taxon>
        <taxon>Streptomycetaceae</taxon>
        <taxon>Streptomyces</taxon>
    </lineage>
</organism>
<dbReference type="Gene3D" id="3.10.350.10">
    <property type="entry name" value="LysM domain"/>
    <property type="match status" value="1"/>
</dbReference>